<protein>
    <submittedName>
        <fullName evidence="1">Uncharacterized protein</fullName>
    </submittedName>
</protein>
<keyword evidence="2" id="KW-1185">Reference proteome</keyword>
<dbReference type="EMBL" id="CACVKT020000125">
    <property type="protein sequence ID" value="CAC5356153.1"/>
    <property type="molecule type" value="Genomic_DNA"/>
</dbReference>
<gene>
    <name evidence="1" type="ORF">MCOR_469</name>
</gene>
<dbReference type="AlphaFoldDB" id="A0A6J7ZVM9"/>
<accession>A0A6J7ZVM9</accession>
<evidence type="ECO:0000313" key="2">
    <source>
        <dbReference type="Proteomes" id="UP000507470"/>
    </source>
</evidence>
<dbReference type="Proteomes" id="UP000507470">
    <property type="component" value="Unassembled WGS sequence"/>
</dbReference>
<proteinExistence type="predicted"/>
<reference evidence="1 2" key="1">
    <citation type="submission" date="2020-06" db="EMBL/GenBank/DDBJ databases">
        <authorList>
            <person name="Li R."/>
            <person name="Bekaert M."/>
        </authorList>
    </citation>
    <scope>NUCLEOTIDE SEQUENCE [LARGE SCALE GENOMIC DNA]</scope>
    <source>
        <strain evidence="2">wild</strain>
    </source>
</reference>
<organism evidence="1 2">
    <name type="scientific">Mytilus coruscus</name>
    <name type="common">Sea mussel</name>
    <dbReference type="NCBI Taxonomy" id="42192"/>
    <lineage>
        <taxon>Eukaryota</taxon>
        <taxon>Metazoa</taxon>
        <taxon>Spiralia</taxon>
        <taxon>Lophotrochozoa</taxon>
        <taxon>Mollusca</taxon>
        <taxon>Bivalvia</taxon>
        <taxon>Autobranchia</taxon>
        <taxon>Pteriomorphia</taxon>
        <taxon>Mytilida</taxon>
        <taxon>Mytiloidea</taxon>
        <taxon>Mytilidae</taxon>
        <taxon>Mytilinae</taxon>
        <taxon>Mytilus</taxon>
    </lineage>
</organism>
<evidence type="ECO:0000313" key="1">
    <source>
        <dbReference type="EMBL" id="CAC5356153.1"/>
    </source>
</evidence>
<sequence>MLKDLTTTNKSLILITIDQTSGYQEKANILCYKRSNNNQQVLDTDNNKSLIKHQATKRKANILCYKRSNNNQQVLDTDNNKSLTRLKRKSKDLTTTIKSYTDNNKSLIKHQATKRKLIYYVTKILTTTNKSLILITKKMFIIENLGYNCSRDTL</sequence>
<name>A0A6J7ZVM9_MYTCO</name>